<keyword evidence="4 7" id="KW-0732">Signal</keyword>
<dbReference type="GO" id="GO:0004423">
    <property type="term" value="F:iduronate-2-sulfatase activity"/>
    <property type="evidence" value="ECO:0007669"/>
    <property type="project" value="InterPro"/>
</dbReference>
<dbReference type="PANTHER" id="PTHR45953">
    <property type="entry name" value="IDURONATE 2-SULFATASE"/>
    <property type="match status" value="1"/>
</dbReference>
<reference evidence="9 10" key="1">
    <citation type="journal article" date="2010" name="J. Bacteriol.">
        <title>Genome sequence of Lentisphaera araneosa HTCC2155T, the type species of the order Lentisphaerales in the phylum Lentisphaerae.</title>
        <authorList>
            <person name="Thrash J.C."/>
            <person name="Cho J.C."/>
            <person name="Vergin K.L."/>
            <person name="Morris R.M."/>
            <person name="Giovannoni S.J."/>
        </authorList>
    </citation>
    <scope>NUCLEOTIDE SEQUENCE [LARGE SCALE GENOMIC DNA]</scope>
    <source>
        <strain evidence="9 10">HTCC2155</strain>
    </source>
</reference>
<dbReference type="PANTHER" id="PTHR45953:SF1">
    <property type="entry name" value="IDURONATE 2-SULFATASE"/>
    <property type="match status" value="1"/>
</dbReference>
<gene>
    <name evidence="9" type="ORF">LNTAR_09786</name>
</gene>
<dbReference type="InterPro" id="IPR000917">
    <property type="entry name" value="Sulfatase_N"/>
</dbReference>
<dbReference type="AlphaFoldDB" id="A6DSH0"/>
<dbReference type="InterPro" id="IPR017850">
    <property type="entry name" value="Alkaline_phosphatase_core_sf"/>
</dbReference>
<keyword evidence="3" id="KW-0479">Metal-binding</keyword>
<dbReference type="CDD" id="cd16030">
    <property type="entry name" value="iduronate-2-sulfatase"/>
    <property type="match status" value="1"/>
</dbReference>
<dbReference type="Proteomes" id="UP000004947">
    <property type="component" value="Unassembled WGS sequence"/>
</dbReference>
<feature type="domain" description="Sulfatase N-terminal" evidence="8">
    <location>
        <begin position="31"/>
        <end position="363"/>
    </location>
</feature>
<evidence type="ECO:0000313" key="10">
    <source>
        <dbReference type="Proteomes" id="UP000004947"/>
    </source>
</evidence>
<keyword evidence="5" id="KW-0378">Hydrolase</keyword>
<name>A6DSH0_9BACT</name>
<dbReference type="STRING" id="313628.LNTAR_09786"/>
<dbReference type="eggNOG" id="COG3119">
    <property type="taxonomic scope" value="Bacteria"/>
</dbReference>
<dbReference type="Pfam" id="PF00884">
    <property type="entry name" value="Sulfatase"/>
    <property type="match status" value="1"/>
</dbReference>
<evidence type="ECO:0000256" key="5">
    <source>
        <dbReference type="ARBA" id="ARBA00022801"/>
    </source>
</evidence>
<sequence length="462" mass="51514">MQTNNRMHKLLITLATMLLTALNAFCEQSRPNVIFMVSDDLNCYLGAYGNKDVISPNIDKLAARGTVFTNAACQFPVCGPSRSSFMSGLRPNTTGIISNGPSLYKTQPGVKTIPSYFKNHGYVTARAGKVFNHIDNNEKTDWDFILDGGTSPEARKRANTGNEVLVDAGHIHWNAMWRDPECRDEDLADGANTLSVSKWIKKKKDKPFFLAMGFLKPHRPLIVPKKYYELYDPKKLYHSWSRYANEVIPATAKNTAGSKLEEAITAEQRMGLNHAYYATVSYVDAQVGKLMQALDDAGLKENTIVVLFGDNGTHLGEHLCWGKNMLFEASARVPLIIADPANKTVKSYDKVVELIDLFPTLIEMCELPQLDELEGTSLQAAMNGTADSVKAVSFSQVQVRDGWSVRTDRWRLINADPANQTLLLYDLKNDPHELNNQINNPERIALVSKLKNLAISKGFKVK</sequence>
<feature type="chain" id="PRO_5002694327" evidence="7">
    <location>
        <begin position="27"/>
        <end position="462"/>
    </location>
</feature>
<evidence type="ECO:0000259" key="8">
    <source>
        <dbReference type="Pfam" id="PF00884"/>
    </source>
</evidence>
<evidence type="ECO:0000256" key="2">
    <source>
        <dbReference type="ARBA" id="ARBA00008779"/>
    </source>
</evidence>
<comment type="caution">
    <text evidence="9">The sequence shown here is derived from an EMBL/GenBank/DDBJ whole genome shotgun (WGS) entry which is preliminary data.</text>
</comment>
<evidence type="ECO:0000256" key="1">
    <source>
        <dbReference type="ARBA" id="ARBA00001913"/>
    </source>
</evidence>
<evidence type="ECO:0000256" key="7">
    <source>
        <dbReference type="SAM" id="SignalP"/>
    </source>
</evidence>
<keyword evidence="6" id="KW-0106">Calcium</keyword>
<keyword evidence="10" id="KW-1185">Reference proteome</keyword>
<dbReference type="InterPro" id="IPR035874">
    <property type="entry name" value="IDS"/>
</dbReference>
<organism evidence="9 10">
    <name type="scientific">Lentisphaera araneosa HTCC2155</name>
    <dbReference type="NCBI Taxonomy" id="313628"/>
    <lineage>
        <taxon>Bacteria</taxon>
        <taxon>Pseudomonadati</taxon>
        <taxon>Lentisphaerota</taxon>
        <taxon>Lentisphaeria</taxon>
        <taxon>Lentisphaerales</taxon>
        <taxon>Lentisphaeraceae</taxon>
        <taxon>Lentisphaera</taxon>
    </lineage>
</organism>
<dbReference type="EMBL" id="ABCK01000030">
    <property type="protein sequence ID" value="EDM25415.1"/>
    <property type="molecule type" value="Genomic_DNA"/>
</dbReference>
<proteinExistence type="inferred from homology"/>
<feature type="signal peptide" evidence="7">
    <location>
        <begin position="1"/>
        <end position="26"/>
    </location>
</feature>
<evidence type="ECO:0000256" key="6">
    <source>
        <dbReference type="ARBA" id="ARBA00022837"/>
    </source>
</evidence>
<dbReference type="OrthoDB" id="9795675at2"/>
<comment type="similarity">
    <text evidence="2">Belongs to the sulfatase family.</text>
</comment>
<dbReference type="GO" id="GO:0046872">
    <property type="term" value="F:metal ion binding"/>
    <property type="evidence" value="ECO:0007669"/>
    <property type="project" value="UniProtKB-KW"/>
</dbReference>
<protein>
    <submittedName>
        <fullName evidence="9">Iduronate-2-sulfatase</fullName>
    </submittedName>
</protein>
<accession>A6DSH0</accession>
<evidence type="ECO:0000256" key="4">
    <source>
        <dbReference type="ARBA" id="ARBA00022729"/>
    </source>
</evidence>
<dbReference type="GO" id="GO:0005737">
    <property type="term" value="C:cytoplasm"/>
    <property type="evidence" value="ECO:0007669"/>
    <property type="project" value="TreeGrafter"/>
</dbReference>
<evidence type="ECO:0000313" key="9">
    <source>
        <dbReference type="EMBL" id="EDM25415.1"/>
    </source>
</evidence>
<dbReference type="SUPFAM" id="SSF53649">
    <property type="entry name" value="Alkaline phosphatase-like"/>
    <property type="match status" value="1"/>
</dbReference>
<comment type="cofactor">
    <cofactor evidence="1">
        <name>Ca(2+)</name>
        <dbReference type="ChEBI" id="CHEBI:29108"/>
    </cofactor>
</comment>
<dbReference type="Gene3D" id="3.40.720.10">
    <property type="entry name" value="Alkaline Phosphatase, subunit A"/>
    <property type="match status" value="1"/>
</dbReference>
<evidence type="ECO:0000256" key="3">
    <source>
        <dbReference type="ARBA" id="ARBA00022723"/>
    </source>
</evidence>